<dbReference type="Pfam" id="PF00691">
    <property type="entry name" value="OmpA"/>
    <property type="match status" value="1"/>
</dbReference>
<dbReference type="Gene3D" id="3.30.1330.60">
    <property type="entry name" value="OmpA-like domain"/>
    <property type="match status" value="1"/>
</dbReference>
<dbReference type="KEGG" id="smai:EXU30_07955"/>
<dbReference type="SUPFAM" id="SSF103088">
    <property type="entry name" value="OmpA-like"/>
    <property type="match status" value="1"/>
</dbReference>
<evidence type="ECO:0000313" key="6">
    <source>
        <dbReference type="Proteomes" id="UP000291106"/>
    </source>
</evidence>
<feature type="domain" description="OmpA-like" evidence="3">
    <location>
        <begin position="239"/>
        <end position="322"/>
    </location>
</feature>
<name>A0A411PGX3_9GAMM</name>
<dbReference type="PROSITE" id="PS51257">
    <property type="entry name" value="PROKAR_LIPOPROTEIN"/>
    <property type="match status" value="1"/>
</dbReference>
<evidence type="ECO:0000259" key="3">
    <source>
        <dbReference type="Pfam" id="PF00691"/>
    </source>
</evidence>
<feature type="signal peptide" evidence="2">
    <location>
        <begin position="1"/>
        <end position="23"/>
    </location>
</feature>
<reference evidence="5 6" key="1">
    <citation type="submission" date="2019-02" db="EMBL/GenBank/DDBJ databases">
        <title>Shewanella sp. D4-2 isolated from Dokdo Island.</title>
        <authorList>
            <person name="Baek K."/>
        </authorList>
    </citation>
    <scope>NUCLEOTIDE SEQUENCE [LARGE SCALE GENOMIC DNA]</scope>
    <source>
        <strain evidence="5 6">D4-2</strain>
    </source>
</reference>
<dbReference type="EMBL" id="CP036200">
    <property type="protein sequence ID" value="QBF82632.1"/>
    <property type="molecule type" value="Genomic_DNA"/>
</dbReference>
<sequence length="347" mass="38784">MKYTLKLQSIIALSWMISACCFASESDIEVGLKLAYQHYENNLTSPSTFAYGLFFNTPINQDISLEAGLYSLGEAQELNGNKGGFFVGELSALYHFNFNNDDSDRFFVKAGLSPWAGYLTTPTEETNYDFGFSPILGAGYQFSISEDWSGRLEYQYFPNLGKDNVGQADSHLLSFSFICCSVPNKDHFSSAKPVIYPEPQEVKRVRKLSRHTSKVDAVNAVKQKKTLPSVQREIFGSWYFDNNSSQLHITYPMAALNKAREYIQNDCKLDSTKVYGYTDGVGEAGYNAWLANKRAGRVKDYIKGALGGQLGTAEVKALGAQREQTLLPGNVAPYERRVDYVLLFSCK</sequence>
<dbReference type="Proteomes" id="UP000291106">
    <property type="component" value="Chromosome"/>
</dbReference>
<evidence type="ECO:0000313" key="5">
    <source>
        <dbReference type="EMBL" id="QBF82632.1"/>
    </source>
</evidence>
<keyword evidence="1 2" id="KW-0732">Signal</keyword>
<proteinExistence type="predicted"/>
<gene>
    <name evidence="5" type="ORF">EXU30_07955</name>
</gene>
<evidence type="ECO:0008006" key="7">
    <source>
        <dbReference type="Google" id="ProtNLM"/>
    </source>
</evidence>
<dbReference type="Pfam" id="PF13505">
    <property type="entry name" value="OMP_b-brl"/>
    <property type="match status" value="1"/>
</dbReference>
<organism evidence="5 6">
    <name type="scientific">Shewanella maritima</name>
    <dbReference type="NCBI Taxonomy" id="2520507"/>
    <lineage>
        <taxon>Bacteria</taxon>
        <taxon>Pseudomonadati</taxon>
        <taxon>Pseudomonadota</taxon>
        <taxon>Gammaproteobacteria</taxon>
        <taxon>Alteromonadales</taxon>
        <taxon>Shewanellaceae</taxon>
        <taxon>Shewanella</taxon>
    </lineage>
</organism>
<keyword evidence="6" id="KW-1185">Reference proteome</keyword>
<dbReference type="InterPro" id="IPR027385">
    <property type="entry name" value="Beta-barrel_OMP"/>
</dbReference>
<accession>A0A411PGX3</accession>
<evidence type="ECO:0000256" key="2">
    <source>
        <dbReference type="SAM" id="SignalP"/>
    </source>
</evidence>
<evidence type="ECO:0000256" key="1">
    <source>
        <dbReference type="ARBA" id="ARBA00022729"/>
    </source>
</evidence>
<feature type="chain" id="PRO_5019033487" description="OmpA family protein" evidence="2">
    <location>
        <begin position="24"/>
        <end position="347"/>
    </location>
</feature>
<protein>
    <recommendedName>
        <fullName evidence="7">OmpA family protein</fullName>
    </recommendedName>
</protein>
<evidence type="ECO:0000259" key="4">
    <source>
        <dbReference type="Pfam" id="PF13505"/>
    </source>
</evidence>
<dbReference type="OrthoDB" id="9805832at2"/>
<dbReference type="AlphaFoldDB" id="A0A411PGX3"/>
<dbReference type="Gene3D" id="2.40.160.20">
    <property type="match status" value="1"/>
</dbReference>
<dbReference type="InterPro" id="IPR006665">
    <property type="entry name" value="OmpA-like"/>
</dbReference>
<dbReference type="RefSeq" id="WP_130598953.1">
    <property type="nucleotide sequence ID" value="NZ_CP036200.1"/>
</dbReference>
<dbReference type="InterPro" id="IPR011250">
    <property type="entry name" value="OMP/PagP_B-barrel"/>
</dbReference>
<dbReference type="SUPFAM" id="SSF56925">
    <property type="entry name" value="OMPA-like"/>
    <property type="match status" value="1"/>
</dbReference>
<feature type="domain" description="Outer membrane protein beta-barrel" evidence="4">
    <location>
        <begin position="13"/>
        <end position="168"/>
    </location>
</feature>
<dbReference type="InterPro" id="IPR036737">
    <property type="entry name" value="OmpA-like_sf"/>
</dbReference>